<proteinExistence type="predicted"/>
<accession>A0A327QR85</accession>
<gene>
    <name evidence="1" type="ORF">LX64_01675</name>
</gene>
<evidence type="ECO:0000313" key="2">
    <source>
        <dbReference type="Proteomes" id="UP000249547"/>
    </source>
</evidence>
<dbReference type="RefSeq" id="WP_111597159.1">
    <property type="nucleotide sequence ID" value="NZ_QLLL01000003.1"/>
</dbReference>
<sequence>MGLFDFLKKKNAAPQPATISANSTIDPAIAQFDEQVFNTVARYICKPGAVIDLKLKNRETNEIMTFAAAYPEQFNNWKKVKSGADKRGIIYGILDEQMGGHLALWQVMERYNDDRYPQEALKIAIEHADETAEQQADFHAAFARSYFILQEFALAEKHCLMGLAIDAAHIRTKRIYADVLHCTNMHEQAHALYEEILSAKLPKDKEMSLPIQHLLGFDGDIVNSPVYAFSWLSNSPSMPQEIWDWANDEFYYSPYFRSQHAYWLLDRGEHMPALAKLFTLVKEMPWCKEAATNCLSLIEQLGMKDNMVDERKWLEGVVKGV</sequence>
<name>A0A327QR85_9BACT</name>
<evidence type="ECO:0000313" key="1">
    <source>
        <dbReference type="EMBL" id="RAJ06548.1"/>
    </source>
</evidence>
<dbReference type="AlphaFoldDB" id="A0A327QR85"/>
<dbReference type="SUPFAM" id="SSF48452">
    <property type="entry name" value="TPR-like"/>
    <property type="match status" value="1"/>
</dbReference>
<keyword evidence="2" id="KW-1185">Reference proteome</keyword>
<dbReference type="EMBL" id="QLLL01000003">
    <property type="protein sequence ID" value="RAJ06548.1"/>
    <property type="molecule type" value="Genomic_DNA"/>
</dbReference>
<dbReference type="Proteomes" id="UP000249547">
    <property type="component" value="Unassembled WGS sequence"/>
</dbReference>
<dbReference type="OrthoDB" id="626812at2"/>
<dbReference type="InterPro" id="IPR011990">
    <property type="entry name" value="TPR-like_helical_dom_sf"/>
</dbReference>
<organism evidence="1 2">
    <name type="scientific">Chitinophaga skermanii</name>
    <dbReference type="NCBI Taxonomy" id="331697"/>
    <lineage>
        <taxon>Bacteria</taxon>
        <taxon>Pseudomonadati</taxon>
        <taxon>Bacteroidota</taxon>
        <taxon>Chitinophagia</taxon>
        <taxon>Chitinophagales</taxon>
        <taxon>Chitinophagaceae</taxon>
        <taxon>Chitinophaga</taxon>
    </lineage>
</organism>
<comment type="caution">
    <text evidence="1">The sequence shown here is derived from an EMBL/GenBank/DDBJ whole genome shotgun (WGS) entry which is preliminary data.</text>
</comment>
<dbReference type="Gene3D" id="1.25.40.10">
    <property type="entry name" value="Tetratricopeptide repeat domain"/>
    <property type="match status" value="1"/>
</dbReference>
<reference evidence="1 2" key="1">
    <citation type="submission" date="2018-06" db="EMBL/GenBank/DDBJ databases">
        <title>Genomic Encyclopedia of Archaeal and Bacterial Type Strains, Phase II (KMG-II): from individual species to whole genera.</title>
        <authorList>
            <person name="Goeker M."/>
        </authorList>
    </citation>
    <scope>NUCLEOTIDE SEQUENCE [LARGE SCALE GENOMIC DNA]</scope>
    <source>
        <strain evidence="1 2">DSM 23857</strain>
    </source>
</reference>
<evidence type="ECO:0008006" key="3">
    <source>
        <dbReference type="Google" id="ProtNLM"/>
    </source>
</evidence>
<protein>
    <recommendedName>
        <fullName evidence="3">Tetratricopeptide repeat protein</fullName>
    </recommendedName>
</protein>